<evidence type="ECO:0000259" key="6">
    <source>
        <dbReference type="Pfam" id="PF00171"/>
    </source>
</evidence>
<comment type="pathway">
    <text evidence="4">Amino-acid degradation; L-arginine degradation via AST pathway; L-glutamate and succinate from L-arginine: step 4/5.</text>
</comment>
<feature type="binding site" evidence="4">
    <location>
        <begin position="221"/>
        <end position="226"/>
    </location>
    <ligand>
        <name>NAD(+)</name>
        <dbReference type="ChEBI" id="CHEBI:57540"/>
    </ligand>
</feature>
<dbReference type="InterPro" id="IPR050740">
    <property type="entry name" value="Aldehyde_DH_Superfamily"/>
</dbReference>
<dbReference type="EC" id="1.2.1.71" evidence="4"/>
<evidence type="ECO:0000256" key="4">
    <source>
        <dbReference type="HAMAP-Rule" id="MF_01174"/>
    </source>
</evidence>
<dbReference type="InterPro" id="IPR029510">
    <property type="entry name" value="Ald_DH_CS_GLU"/>
</dbReference>
<dbReference type="InterPro" id="IPR016160">
    <property type="entry name" value="Ald_DH_CS_CYS"/>
</dbReference>
<organism evidence="7 8">
    <name type="scientific">Plesiomonas shigelloides</name>
    <name type="common">Aeromonas shigelloides</name>
    <dbReference type="NCBI Taxonomy" id="703"/>
    <lineage>
        <taxon>Bacteria</taxon>
        <taxon>Pseudomonadati</taxon>
        <taxon>Pseudomonadota</taxon>
        <taxon>Gammaproteobacteria</taxon>
        <taxon>Enterobacterales</taxon>
        <taxon>Enterobacteriaceae</taxon>
        <taxon>Plesiomonas</taxon>
    </lineage>
</organism>
<feature type="domain" description="Aldehyde dehydrogenase" evidence="6">
    <location>
        <begin position="10"/>
        <end position="460"/>
    </location>
</feature>
<dbReference type="Gene3D" id="3.40.309.10">
    <property type="entry name" value="Aldehyde Dehydrogenase, Chain A, domain 2"/>
    <property type="match status" value="1"/>
</dbReference>
<dbReference type="InterPro" id="IPR016162">
    <property type="entry name" value="Ald_DH_N"/>
</dbReference>
<feature type="active site" evidence="4 5">
    <location>
        <position position="244"/>
    </location>
</feature>
<protein>
    <recommendedName>
        <fullName evidence="4">N-succinylglutamate 5-semialdehyde dehydrogenase</fullName>
        <ecNumber evidence="4">1.2.1.71</ecNumber>
    </recommendedName>
    <alternativeName>
        <fullName evidence="4">Succinylglutamic semialdehyde dehydrogenase</fullName>
        <shortName evidence="4">SGSD</shortName>
    </alternativeName>
</protein>
<reference evidence="7" key="1">
    <citation type="submission" date="2021-03" db="EMBL/GenBank/DDBJ databases">
        <title>Plesiomonas shigelloides zfcc0051, isolated from zebrafish feces.</title>
        <authorList>
            <person name="Vanderhoek Z."/>
            <person name="Gaulke C."/>
        </authorList>
    </citation>
    <scope>NUCLEOTIDE SEQUENCE</scope>
    <source>
        <strain evidence="7">Zfcc0051</strain>
    </source>
</reference>
<dbReference type="AlphaFoldDB" id="A0A8I1W6D1"/>
<dbReference type="NCBIfam" id="TIGR03240">
    <property type="entry name" value="arg_catab_astD"/>
    <property type="match status" value="1"/>
</dbReference>
<dbReference type="GO" id="GO:0019545">
    <property type="term" value="P:L-arginine catabolic process to succinate"/>
    <property type="evidence" value="ECO:0007669"/>
    <property type="project" value="UniProtKB-UniRule"/>
</dbReference>
<feature type="active site" evidence="4">
    <location>
        <position position="278"/>
    </location>
</feature>
<dbReference type="CDD" id="cd07095">
    <property type="entry name" value="ALDH_SGSD_AstD"/>
    <property type="match status" value="1"/>
</dbReference>
<dbReference type="EMBL" id="JAFNAA010000003">
    <property type="protein sequence ID" value="MBO1107242.1"/>
    <property type="molecule type" value="Genomic_DNA"/>
</dbReference>
<evidence type="ECO:0000256" key="3">
    <source>
        <dbReference type="ARBA" id="ARBA00023027"/>
    </source>
</evidence>
<dbReference type="RefSeq" id="WP_207541614.1">
    <property type="nucleotide sequence ID" value="NZ_JAFNAA010000003.1"/>
</dbReference>
<dbReference type="UniPathway" id="UPA00185">
    <property type="reaction ID" value="UER00282"/>
</dbReference>
<dbReference type="InterPro" id="IPR016163">
    <property type="entry name" value="Ald_DH_C"/>
</dbReference>
<dbReference type="GO" id="GO:0043824">
    <property type="term" value="F:succinylglutamate-semialdehyde dehydrogenase activity"/>
    <property type="evidence" value="ECO:0007669"/>
    <property type="project" value="UniProtKB-EC"/>
</dbReference>
<keyword evidence="2 4" id="KW-0560">Oxidoreductase</keyword>
<dbReference type="FunFam" id="3.40.605.10:FF:000010">
    <property type="entry name" value="N-succinylglutamate 5-semialdehyde dehydrogenase"/>
    <property type="match status" value="1"/>
</dbReference>
<dbReference type="PROSITE" id="PS00070">
    <property type="entry name" value="ALDEHYDE_DEHYDR_CYS"/>
    <property type="match status" value="1"/>
</dbReference>
<dbReference type="InterPro" id="IPR016161">
    <property type="entry name" value="Ald_DH/histidinol_DH"/>
</dbReference>
<proteinExistence type="inferred from homology"/>
<dbReference type="HAMAP" id="MF_01174">
    <property type="entry name" value="Aldedh_AstD"/>
    <property type="match status" value="1"/>
</dbReference>
<evidence type="ECO:0000256" key="5">
    <source>
        <dbReference type="PROSITE-ProRule" id="PRU10007"/>
    </source>
</evidence>
<dbReference type="PANTHER" id="PTHR43353:SF3">
    <property type="entry name" value="ALDEHYDE DEHYDROGENASE-RELATED"/>
    <property type="match status" value="1"/>
</dbReference>
<sequence length="487" mass="52035">MSGLLIDGRWLPGEGGVLHSYNPASGALLWQGAAATEAQVQAALKAARAAWPAWQQLSPDERFVYLQNFNEQVRQQESWLAGLISAETGKPLWESRNELAAMLGKAEISWRAYQSRSGEWQQPMAQGVSHVRHRAHGVMAVFGPYNFPGHLPNGHIMPALLAGNTVVFKPSELTPATGEALALLWQQSGLPDGVVNLVQGGVSVGAVLAASLELDGLLFTGSARTGRLLAQQSLAFPQRIVAMELGGNNPLIVQQVSDHKAVVHDILLSAFLTAGQRCTCARRLLLPIGDEGDALLQRLVQATQQLLIGAPEQRPEPFCGPLISNAAAAQMLQAQEQLLALGAKALLPLQPLALGPAFLRPGILDVSAVSALPDEEYFGPLLQVQRYQSFAQALEWANQTRYGLAAGLFSDDPALYQQFRTQIRAGIVNWNRPLTGASSAAPFGGCGASGNYRPSALYAADYCAYPVASLELEHATLPAQLSPGLTL</sequence>
<dbReference type="SUPFAM" id="SSF53720">
    <property type="entry name" value="ALDH-like"/>
    <property type="match status" value="1"/>
</dbReference>
<dbReference type="PANTHER" id="PTHR43353">
    <property type="entry name" value="SUCCINATE-SEMIALDEHYDE DEHYDROGENASE, MITOCHONDRIAL"/>
    <property type="match status" value="1"/>
</dbReference>
<dbReference type="PROSITE" id="PS00687">
    <property type="entry name" value="ALDEHYDE_DEHYDR_GLU"/>
    <property type="match status" value="1"/>
</dbReference>
<comment type="similarity">
    <text evidence="4">Belongs to the aldehyde dehydrogenase family. AstD subfamily.</text>
</comment>
<name>A0A8I1W6D1_PLESH</name>
<dbReference type="GO" id="GO:0019544">
    <property type="term" value="P:L-arginine catabolic process to L-glutamate"/>
    <property type="evidence" value="ECO:0007669"/>
    <property type="project" value="UniProtKB-UniRule"/>
</dbReference>
<dbReference type="InterPro" id="IPR017649">
    <property type="entry name" value="SuccinylGlu_semiald_DH_AstD"/>
</dbReference>
<dbReference type="NCBIfam" id="NF006992">
    <property type="entry name" value="PRK09457.1"/>
    <property type="match status" value="1"/>
</dbReference>
<comment type="caution">
    <text evidence="7">The sequence shown here is derived from an EMBL/GenBank/DDBJ whole genome shotgun (WGS) entry which is preliminary data.</text>
</comment>
<evidence type="ECO:0000256" key="2">
    <source>
        <dbReference type="ARBA" id="ARBA00023002"/>
    </source>
</evidence>
<dbReference type="Gene3D" id="3.40.605.10">
    <property type="entry name" value="Aldehyde Dehydrogenase, Chain A, domain 1"/>
    <property type="match status" value="1"/>
</dbReference>
<gene>
    <name evidence="4 7" type="primary">astD</name>
    <name evidence="7" type="ORF">J2R62_03245</name>
</gene>
<evidence type="ECO:0000313" key="8">
    <source>
        <dbReference type="Proteomes" id="UP000664658"/>
    </source>
</evidence>
<dbReference type="Pfam" id="PF00171">
    <property type="entry name" value="Aldedh"/>
    <property type="match status" value="1"/>
</dbReference>
<keyword evidence="3 4" id="KW-0520">NAD</keyword>
<evidence type="ECO:0000313" key="7">
    <source>
        <dbReference type="EMBL" id="MBO1107242.1"/>
    </source>
</evidence>
<dbReference type="InterPro" id="IPR015590">
    <property type="entry name" value="Aldehyde_DH_dom"/>
</dbReference>
<accession>A0A8I1W6D1</accession>
<comment type="function">
    <text evidence="4">Catalyzes the NAD-dependent reduction of succinylglutamate semialdehyde into succinylglutamate.</text>
</comment>
<dbReference type="Proteomes" id="UP000664658">
    <property type="component" value="Unassembled WGS sequence"/>
</dbReference>
<keyword evidence="1 4" id="KW-0056">Arginine metabolism</keyword>
<comment type="catalytic activity">
    <reaction evidence="4">
        <text>N-succinyl-L-glutamate 5-semialdehyde + NAD(+) + H2O = N-succinyl-L-glutamate + NADH + 2 H(+)</text>
        <dbReference type="Rhea" id="RHEA:10812"/>
        <dbReference type="ChEBI" id="CHEBI:15377"/>
        <dbReference type="ChEBI" id="CHEBI:15378"/>
        <dbReference type="ChEBI" id="CHEBI:57540"/>
        <dbReference type="ChEBI" id="CHEBI:57945"/>
        <dbReference type="ChEBI" id="CHEBI:58520"/>
        <dbReference type="ChEBI" id="CHEBI:58763"/>
        <dbReference type="EC" id="1.2.1.71"/>
    </reaction>
</comment>
<evidence type="ECO:0000256" key="1">
    <source>
        <dbReference type="ARBA" id="ARBA00022503"/>
    </source>
</evidence>